<reference evidence="4" key="2">
    <citation type="journal article" date="2024" name="Plant">
        <title>Genomic evolution and insights into agronomic trait innovations of Sesamum species.</title>
        <authorList>
            <person name="Miao H."/>
            <person name="Wang L."/>
            <person name="Qu L."/>
            <person name="Liu H."/>
            <person name="Sun Y."/>
            <person name="Le M."/>
            <person name="Wang Q."/>
            <person name="Wei S."/>
            <person name="Zheng Y."/>
            <person name="Lin W."/>
            <person name="Duan Y."/>
            <person name="Cao H."/>
            <person name="Xiong S."/>
            <person name="Wang X."/>
            <person name="Wei L."/>
            <person name="Li C."/>
            <person name="Ma Q."/>
            <person name="Ju M."/>
            <person name="Zhao R."/>
            <person name="Li G."/>
            <person name="Mu C."/>
            <person name="Tian Q."/>
            <person name="Mei H."/>
            <person name="Zhang T."/>
            <person name="Gao T."/>
            <person name="Zhang H."/>
        </authorList>
    </citation>
    <scope>NUCLEOTIDE SEQUENCE</scope>
    <source>
        <strain evidence="4">K16</strain>
    </source>
</reference>
<dbReference type="PANTHER" id="PTHR10992">
    <property type="entry name" value="METHYLESTERASE FAMILY MEMBER"/>
    <property type="match status" value="1"/>
</dbReference>
<keyword evidence="1" id="KW-0378">Hydrolase</keyword>
<accession>A0AAE1WIK2</accession>
<keyword evidence="2" id="KW-0472">Membrane</keyword>
<feature type="domain" description="AB hydrolase-1" evidence="3">
    <location>
        <begin position="9"/>
        <end position="112"/>
    </location>
</feature>
<feature type="transmembrane region" description="Helical" evidence="2">
    <location>
        <begin position="152"/>
        <end position="178"/>
    </location>
</feature>
<dbReference type="PANTHER" id="PTHR10992:SF1083">
    <property type="entry name" value="METHYLESTERASE 1"/>
    <property type="match status" value="1"/>
</dbReference>
<dbReference type="GO" id="GO:0080032">
    <property type="term" value="F:methyl jasmonate esterase activity"/>
    <property type="evidence" value="ECO:0007669"/>
    <property type="project" value="TreeGrafter"/>
</dbReference>
<dbReference type="InterPro" id="IPR045889">
    <property type="entry name" value="MES/HNL"/>
</dbReference>
<dbReference type="GO" id="GO:0009696">
    <property type="term" value="P:salicylic acid metabolic process"/>
    <property type="evidence" value="ECO:0007669"/>
    <property type="project" value="TreeGrafter"/>
</dbReference>
<keyword evidence="2" id="KW-0812">Transmembrane</keyword>
<feature type="transmembrane region" description="Helical" evidence="2">
    <location>
        <begin position="185"/>
        <end position="211"/>
    </location>
</feature>
<keyword evidence="5" id="KW-1185">Reference proteome</keyword>
<dbReference type="GO" id="GO:0080030">
    <property type="term" value="F:methyl indole-3-acetate esterase activity"/>
    <property type="evidence" value="ECO:0007669"/>
    <property type="project" value="TreeGrafter"/>
</dbReference>
<evidence type="ECO:0000313" key="5">
    <source>
        <dbReference type="Proteomes" id="UP001289374"/>
    </source>
</evidence>
<protein>
    <submittedName>
        <fullName evidence="4">Salicylic acid-binding protein 2</fullName>
    </submittedName>
</protein>
<dbReference type="AlphaFoldDB" id="A0AAE1WIK2"/>
<dbReference type="Proteomes" id="UP001289374">
    <property type="component" value="Unassembled WGS sequence"/>
</dbReference>
<dbReference type="Pfam" id="PF00561">
    <property type="entry name" value="Abhydrolase_1"/>
    <property type="match status" value="1"/>
</dbReference>
<dbReference type="GO" id="GO:0009694">
    <property type="term" value="P:jasmonic acid metabolic process"/>
    <property type="evidence" value="ECO:0007669"/>
    <property type="project" value="TreeGrafter"/>
</dbReference>
<comment type="caution">
    <text evidence="4">The sequence shown here is derived from an EMBL/GenBank/DDBJ whole genome shotgun (WGS) entry which is preliminary data.</text>
</comment>
<dbReference type="SUPFAM" id="SSF53474">
    <property type="entry name" value="alpha/beta-Hydrolases"/>
    <property type="match status" value="1"/>
</dbReference>
<keyword evidence="2" id="KW-1133">Transmembrane helix</keyword>
<name>A0AAE1WIK2_9LAMI</name>
<sequence length="650" mass="71628">MADAKQQVHIILVHGACHGAWCWYKLKPLLEAAGHRVTALDLAASGIDRRRLEELHTFADYSQPLLELMASIPLEEKVVLVGHSLGGMNLVLAMDMYPQKIKVAVFLAVVMPDSIHKPSYVLNQGSYAFWWCSFLRWLCSVFSSVLDPLSRIRSFLLFGVFDLFCRLAVGAVSAFLFVGFVSVRCCFFLALVCGLAFALPFFHIGSLVLSIIYFRYFWVWLSVGLVEFSSAFFRFVVAGSILLRLDSALFCPNFSCDSADPASLCALPHPPLSPGRAPECFVSFVLLQFLLPRAALVDYVGVASTLLWMRTDFIVWCRPSDRTTSPADAMGMDVYSSFQSCLIPSTFRAPGVHWFLTLTVCFGYRSHCVFSFGLTHVGMSQRTLCVLGHAMHDGVCGGSAYAIMVLLEPLLVGYLLQDIARNQDLHHFSKNAGKFEYRIRVVATITGNYVRNALISDTNAYVSTSHKGAVDALLLGQTFLTEVLIRSYWVSVGRLVFGSLVGLVLTEAQASFPVARGAYKPTMAWTIAVLSSELMRSSSGKFYVAALSWGTRPAASFCSQVHRASGPLYGGMRWRRWQDSAIDRSGWCTWFSVRWLIFGIVGGGAVVIFIVWMVSGAWCSSPSSSPGAMRSAALIESFSALGGSVQFRIS</sequence>
<feature type="transmembrane region" description="Helical" evidence="2">
    <location>
        <begin position="595"/>
        <end position="618"/>
    </location>
</feature>
<evidence type="ECO:0000259" key="3">
    <source>
        <dbReference type="Pfam" id="PF00561"/>
    </source>
</evidence>
<proteinExistence type="predicted"/>
<dbReference type="InterPro" id="IPR029058">
    <property type="entry name" value="AB_hydrolase_fold"/>
</dbReference>
<evidence type="ECO:0000256" key="1">
    <source>
        <dbReference type="ARBA" id="ARBA00022801"/>
    </source>
</evidence>
<organism evidence="4 5">
    <name type="scientific">Sesamum angolense</name>
    <dbReference type="NCBI Taxonomy" id="2727404"/>
    <lineage>
        <taxon>Eukaryota</taxon>
        <taxon>Viridiplantae</taxon>
        <taxon>Streptophyta</taxon>
        <taxon>Embryophyta</taxon>
        <taxon>Tracheophyta</taxon>
        <taxon>Spermatophyta</taxon>
        <taxon>Magnoliopsida</taxon>
        <taxon>eudicotyledons</taxon>
        <taxon>Gunneridae</taxon>
        <taxon>Pentapetalae</taxon>
        <taxon>asterids</taxon>
        <taxon>lamiids</taxon>
        <taxon>Lamiales</taxon>
        <taxon>Pedaliaceae</taxon>
        <taxon>Sesamum</taxon>
    </lineage>
</organism>
<reference evidence="4" key="1">
    <citation type="submission" date="2020-06" db="EMBL/GenBank/DDBJ databases">
        <authorList>
            <person name="Li T."/>
            <person name="Hu X."/>
            <person name="Zhang T."/>
            <person name="Song X."/>
            <person name="Zhang H."/>
            <person name="Dai N."/>
            <person name="Sheng W."/>
            <person name="Hou X."/>
            <person name="Wei L."/>
        </authorList>
    </citation>
    <scope>NUCLEOTIDE SEQUENCE</scope>
    <source>
        <strain evidence="4">K16</strain>
        <tissue evidence="4">Leaf</tissue>
    </source>
</reference>
<evidence type="ECO:0000313" key="4">
    <source>
        <dbReference type="EMBL" id="KAK4393856.1"/>
    </source>
</evidence>
<dbReference type="GO" id="GO:0080031">
    <property type="term" value="F:methyl salicylate esterase activity"/>
    <property type="evidence" value="ECO:0007669"/>
    <property type="project" value="TreeGrafter"/>
</dbReference>
<feature type="transmembrane region" description="Helical" evidence="2">
    <location>
        <begin position="217"/>
        <end position="237"/>
    </location>
</feature>
<evidence type="ECO:0000256" key="2">
    <source>
        <dbReference type="SAM" id="Phobius"/>
    </source>
</evidence>
<gene>
    <name evidence="4" type="ORF">Sango_1856400</name>
</gene>
<dbReference type="InterPro" id="IPR000073">
    <property type="entry name" value="AB_hydrolase_1"/>
</dbReference>
<dbReference type="EMBL" id="JACGWL010000010">
    <property type="protein sequence ID" value="KAK4393856.1"/>
    <property type="molecule type" value="Genomic_DNA"/>
</dbReference>
<dbReference type="Gene3D" id="3.40.50.1820">
    <property type="entry name" value="alpha/beta hydrolase"/>
    <property type="match status" value="1"/>
</dbReference>